<protein>
    <submittedName>
        <fullName evidence="1">Urease accessory protein</fullName>
    </submittedName>
</protein>
<dbReference type="RefSeq" id="WP_338690283.1">
    <property type="nucleotide sequence ID" value="NZ_AP024702.1"/>
</dbReference>
<dbReference type="EMBL" id="AP024702">
    <property type="protein sequence ID" value="BCX47854.1"/>
    <property type="molecule type" value="Genomic_DNA"/>
</dbReference>
<proteinExistence type="predicted"/>
<keyword evidence="2" id="KW-1185">Reference proteome</keyword>
<sequence length="208" mass="24268">MSRRIFIIGNGEVSRDLSDEIDASDFVIRFNQPKRSIGMTGTRTDLLFVNACDIPMKRRLDDSDYWRSPIVGAAGEVILNYNWLSLRLYGVPLRRWIRERRRYDWIEPTIAAFQAMGKPVRCLTTREYRAALRDLRTGGENPCPSTGYLGIHHFLTRLSVPDDRITICGFSFEGWRGHQWDLEKNWLRARCRRYDIAIMETSFRAEGS</sequence>
<name>A0ABM7RDD3_9BACT</name>
<reference evidence="1 2" key="1">
    <citation type="submission" date="2021-06" db="EMBL/GenBank/DDBJ databases">
        <title>Complete genome of Haloferula helveola possessing various polysaccharide degrading enzymes.</title>
        <authorList>
            <person name="Takami H."/>
            <person name="Huang C."/>
            <person name="Hamasaki K."/>
        </authorList>
    </citation>
    <scope>NUCLEOTIDE SEQUENCE [LARGE SCALE GENOMIC DNA]</scope>
    <source>
        <strain evidence="1 2">CN-1</strain>
    </source>
</reference>
<evidence type="ECO:0000313" key="1">
    <source>
        <dbReference type="EMBL" id="BCX47854.1"/>
    </source>
</evidence>
<evidence type="ECO:0000313" key="2">
    <source>
        <dbReference type="Proteomes" id="UP001374893"/>
    </source>
</evidence>
<dbReference type="Gene3D" id="3.90.1480.20">
    <property type="entry name" value="Glycosyl transferase family 29"/>
    <property type="match status" value="1"/>
</dbReference>
<organism evidence="1 2">
    <name type="scientific">Haloferula helveola</name>
    <dbReference type="NCBI Taxonomy" id="490095"/>
    <lineage>
        <taxon>Bacteria</taxon>
        <taxon>Pseudomonadati</taxon>
        <taxon>Verrucomicrobiota</taxon>
        <taxon>Verrucomicrobiia</taxon>
        <taxon>Verrucomicrobiales</taxon>
        <taxon>Verrucomicrobiaceae</taxon>
        <taxon>Haloferula</taxon>
    </lineage>
</organism>
<dbReference type="InterPro" id="IPR038578">
    <property type="entry name" value="GT29-like_sf"/>
</dbReference>
<gene>
    <name evidence="1" type="ORF">HAHE_17620</name>
</gene>
<accession>A0ABM7RDD3</accession>
<dbReference type="Proteomes" id="UP001374893">
    <property type="component" value="Chromosome"/>
</dbReference>